<proteinExistence type="predicted"/>
<dbReference type="Proteomes" id="UP001060085">
    <property type="component" value="Linkage Group LG06"/>
</dbReference>
<evidence type="ECO:0000313" key="2">
    <source>
        <dbReference type="Proteomes" id="UP001060085"/>
    </source>
</evidence>
<name>A0ACC0AHN0_CATRO</name>
<comment type="caution">
    <text evidence="1">The sequence shown here is derived from an EMBL/GenBank/DDBJ whole genome shotgun (WGS) entry which is preliminary data.</text>
</comment>
<evidence type="ECO:0000313" key="1">
    <source>
        <dbReference type="EMBL" id="KAI5659880.1"/>
    </source>
</evidence>
<reference evidence="2" key="1">
    <citation type="journal article" date="2023" name="Nat. Plants">
        <title>Single-cell RNA sequencing provides a high-resolution roadmap for understanding the multicellular compartmentation of specialized metabolism.</title>
        <authorList>
            <person name="Sun S."/>
            <person name="Shen X."/>
            <person name="Li Y."/>
            <person name="Li Y."/>
            <person name="Wang S."/>
            <person name="Li R."/>
            <person name="Zhang H."/>
            <person name="Shen G."/>
            <person name="Guo B."/>
            <person name="Wei J."/>
            <person name="Xu J."/>
            <person name="St-Pierre B."/>
            <person name="Chen S."/>
            <person name="Sun C."/>
        </authorList>
    </citation>
    <scope>NUCLEOTIDE SEQUENCE [LARGE SCALE GENOMIC DNA]</scope>
</reference>
<gene>
    <name evidence="1" type="ORF">M9H77_28673</name>
</gene>
<sequence>MVEPLTLDGGHDASEERLLLQETGNATTDHSWRLNFDGFHLSCEHKEKPPRGLQDCLGVLGSEDNVAEYYQQQVEMLEGFNEMDALAERGFVPGMSKEEREKLARSETTAIQLSNIANMVLFAAKVYASVRSGSLAIIASTLDSLLDLLSGFILWFTAFSMQTPNPYQYPIGKKRMQPLGILVFASVMATLGLQIILESLRTLIYDDGDFSLTKEQERWVVGIMLSVTLVKLFLVFYCRSFTNEIVKAYAQDHFFDVITNIIGLIAALLANYVTDWMDPVGAIILALYTIRTWSLTVLENVNSLVGKSAAPEYLQKLTYLCWNHHKAIRHIDTVRAYTFGSHYFVEVDIVLPADMPLREAHDIGEALQEKLELLPEIERAFVHLDYEYSHKPEHAQSHH</sequence>
<protein>
    <submittedName>
        <fullName evidence="1">Uncharacterized protein</fullName>
    </submittedName>
</protein>
<accession>A0ACC0AHN0</accession>
<keyword evidence="2" id="KW-1185">Reference proteome</keyword>
<dbReference type="EMBL" id="CM044706">
    <property type="protein sequence ID" value="KAI5659880.1"/>
    <property type="molecule type" value="Genomic_DNA"/>
</dbReference>
<organism evidence="1 2">
    <name type="scientific">Catharanthus roseus</name>
    <name type="common">Madagascar periwinkle</name>
    <name type="synonym">Vinca rosea</name>
    <dbReference type="NCBI Taxonomy" id="4058"/>
    <lineage>
        <taxon>Eukaryota</taxon>
        <taxon>Viridiplantae</taxon>
        <taxon>Streptophyta</taxon>
        <taxon>Embryophyta</taxon>
        <taxon>Tracheophyta</taxon>
        <taxon>Spermatophyta</taxon>
        <taxon>Magnoliopsida</taxon>
        <taxon>eudicotyledons</taxon>
        <taxon>Gunneridae</taxon>
        <taxon>Pentapetalae</taxon>
        <taxon>asterids</taxon>
        <taxon>lamiids</taxon>
        <taxon>Gentianales</taxon>
        <taxon>Apocynaceae</taxon>
        <taxon>Rauvolfioideae</taxon>
        <taxon>Vinceae</taxon>
        <taxon>Catharanthinae</taxon>
        <taxon>Catharanthus</taxon>
    </lineage>
</organism>